<sequence length="116" mass="12049">MRAAIMIMAVGLALAGCKPFDGLGGSDTSAQLPLVGQEKQDAEKFNCVAKGGTWAQYQSGFLCQHETRDSGKSCHSASECEGACLARSGTCAPVTPLLGCNEVITEAGYPMKTCVN</sequence>
<dbReference type="RefSeq" id="WP_368392587.1">
    <property type="nucleotide sequence ID" value="NZ_JBFRYC010000010.1"/>
</dbReference>
<dbReference type="EMBL" id="JBFRYC010000010">
    <property type="protein sequence ID" value="MEX1662943.1"/>
    <property type="molecule type" value="Genomic_DNA"/>
</dbReference>
<reference evidence="1 2" key="1">
    <citation type="journal article" date="2011" name="Int. J. Syst. Evol. Microbiol.">
        <title>Zhongshania antarctica gen. nov., sp. nov. and Zhongshania guokunii sp. nov., gammaproteobacteria respectively isolated from coastal attached (fast) ice and surface seawater of the Antarctic.</title>
        <authorList>
            <person name="Li H.J."/>
            <person name="Zhang X.Y."/>
            <person name="Chen C.X."/>
            <person name="Zhang Y.J."/>
            <person name="Gao Z.M."/>
            <person name="Yu Y."/>
            <person name="Chen X.L."/>
            <person name="Chen B."/>
            <person name="Zhang Y.Z."/>
        </authorList>
    </citation>
    <scope>NUCLEOTIDE SEQUENCE [LARGE SCALE GENOMIC DNA]</scope>
    <source>
        <strain evidence="1 2">15-R06ZXC-3</strain>
    </source>
</reference>
<evidence type="ECO:0000313" key="2">
    <source>
        <dbReference type="Proteomes" id="UP001557465"/>
    </source>
</evidence>
<protein>
    <recommendedName>
        <fullName evidence="3">Secreted protein</fullName>
    </recommendedName>
</protein>
<name>A0ABV3TMW6_9RHOB</name>
<dbReference type="PROSITE" id="PS51257">
    <property type="entry name" value="PROKAR_LIPOPROTEIN"/>
    <property type="match status" value="1"/>
</dbReference>
<evidence type="ECO:0000313" key="1">
    <source>
        <dbReference type="EMBL" id="MEX1662943.1"/>
    </source>
</evidence>
<accession>A0ABV3TMW6</accession>
<dbReference type="Proteomes" id="UP001557465">
    <property type="component" value="Unassembled WGS sequence"/>
</dbReference>
<gene>
    <name evidence="1" type="ORF">AB4874_15000</name>
</gene>
<evidence type="ECO:0008006" key="3">
    <source>
        <dbReference type="Google" id="ProtNLM"/>
    </source>
</evidence>
<comment type="caution">
    <text evidence="1">The sequence shown here is derived from an EMBL/GenBank/DDBJ whole genome shotgun (WGS) entry which is preliminary data.</text>
</comment>
<keyword evidence="2" id="KW-1185">Reference proteome</keyword>
<proteinExistence type="predicted"/>
<organism evidence="1 2">
    <name type="scientific">Thioclava arctica</name>
    <dbReference type="NCBI Taxonomy" id="3238301"/>
    <lineage>
        <taxon>Bacteria</taxon>
        <taxon>Pseudomonadati</taxon>
        <taxon>Pseudomonadota</taxon>
        <taxon>Alphaproteobacteria</taxon>
        <taxon>Rhodobacterales</taxon>
        <taxon>Paracoccaceae</taxon>
        <taxon>Thioclava</taxon>
    </lineage>
</organism>